<dbReference type="SUPFAM" id="SSF89447">
    <property type="entry name" value="AbrB/MazE/MraZ-like"/>
    <property type="match status" value="1"/>
</dbReference>
<gene>
    <name evidence="1" type="ORF">DDZ13_05400</name>
</gene>
<accession>A0A317ZLA8</accession>
<dbReference type="AlphaFoldDB" id="A0A317ZLA8"/>
<evidence type="ECO:0008006" key="3">
    <source>
        <dbReference type="Google" id="ProtNLM"/>
    </source>
</evidence>
<dbReference type="InParanoid" id="A0A317ZLA8"/>
<evidence type="ECO:0000313" key="1">
    <source>
        <dbReference type="EMBL" id="PXA04609.1"/>
    </source>
</evidence>
<keyword evidence="2" id="KW-1185">Reference proteome</keyword>
<sequence>MATAIPISKRGTVTIPPEMRKRLGVDQLRNPMLLIEERDGKLYLEPAAAIPVRDIPKSTLRSWIKEDEKEMAAFRSTQKGK</sequence>
<comment type="caution">
    <text evidence="1">The sequence shown here is derived from an EMBL/GenBank/DDBJ whole genome shotgun (WGS) entry which is preliminary data.</text>
</comment>
<organism evidence="1 2">
    <name type="scientific">Coraliomargarita sinensis</name>
    <dbReference type="NCBI Taxonomy" id="2174842"/>
    <lineage>
        <taxon>Bacteria</taxon>
        <taxon>Pseudomonadati</taxon>
        <taxon>Verrucomicrobiota</taxon>
        <taxon>Opitutia</taxon>
        <taxon>Puniceicoccales</taxon>
        <taxon>Coraliomargaritaceae</taxon>
        <taxon>Coraliomargarita</taxon>
    </lineage>
</organism>
<reference evidence="1 2" key="1">
    <citation type="submission" date="2018-05" db="EMBL/GenBank/DDBJ databases">
        <title>Coraliomargarita sinensis sp. nov., isolated from a marine solar saltern.</title>
        <authorList>
            <person name="Zhou L.Y."/>
        </authorList>
    </citation>
    <scope>NUCLEOTIDE SEQUENCE [LARGE SCALE GENOMIC DNA]</scope>
    <source>
        <strain evidence="1 2">WN38</strain>
    </source>
</reference>
<name>A0A317ZLA8_9BACT</name>
<evidence type="ECO:0000313" key="2">
    <source>
        <dbReference type="Proteomes" id="UP000247099"/>
    </source>
</evidence>
<dbReference type="InterPro" id="IPR037914">
    <property type="entry name" value="SpoVT-AbrB_sf"/>
</dbReference>
<proteinExistence type="predicted"/>
<protein>
    <recommendedName>
        <fullName evidence="3">SpoVT-AbrB domain-containing protein</fullName>
    </recommendedName>
</protein>
<dbReference type="RefSeq" id="WP_110130414.1">
    <property type="nucleotide sequence ID" value="NZ_QHJQ01000003.1"/>
</dbReference>
<dbReference type="OrthoDB" id="583028at2"/>
<dbReference type="Proteomes" id="UP000247099">
    <property type="component" value="Unassembled WGS sequence"/>
</dbReference>
<dbReference type="EMBL" id="QHJQ01000003">
    <property type="protein sequence ID" value="PXA04609.1"/>
    <property type="molecule type" value="Genomic_DNA"/>
</dbReference>